<evidence type="ECO:0000313" key="2">
    <source>
        <dbReference type="Proteomes" id="UP000078532"/>
    </source>
</evidence>
<dbReference type="OrthoDB" id="5421045at2"/>
<comment type="caution">
    <text evidence="1">The sequence shown here is derived from an EMBL/GenBank/DDBJ whole genome shotgun (WGS) entry which is preliminary data.</text>
</comment>
<protein>
    <recommendedName>
        <fullName evidence="3">DUF2889 domain-containing protein</fullName>
    </recommendedName>
</protein>
<organism evidence="1 2">
    <name type="scientific">Desulfotomaculum copahuensis</name>
    <dbReference type="NCBI Taxonomy" id="1838280"/>
    <lineage>
        <taxon>Bacteria</taxon>
        <taxon>Bacillati</taxon>
        <taxon>Bacillota</taxon>
        <taxon>Clostridia</taxon>
        <taxon>Eubacteriales</taxon>
        <taxon>Desulfotomaculaceae</taxon>
        <taxon>Desulfotomaculum</taxon>
    </lineage>
</organism>
<sequence>MYLSYARNKHAGVIELPDGNILARTVVEEDFFAARVEITVSVPGLEIVSISASIDRCFSEACHRTVAPLADVTGLRIGPGIIKLVNQTTGGTNGCPRLADLILECCEQVILRFTLDPLKQILDKQGREMIDAYKVFLSRNPRLLNSCIAFAGGSPLREGLEVEDF</sequence>
<evidence type="ECO:0000313" key="1">
    <source>
        <dbReference type="EMBL" id="OAT81309.1"/>
    </source>
</evidence>
<evidence type="ECO:0008006" key="3">
    <source>
        <dbReference type="Google" id="ProtNLM"/>
    </source>
</evidence>
<reference evidence="1 2" key="1">
    <citation type="submission" date="2016-04" db="EMBL/GenBank/DDBJ databases">
        <authorList>
            <person name="Evans L.H."/>
            <person name="Alamgir A."/>
            <person name="Owens N."/>
            <person name="Weber N.D."/>
            <person name="Virtaneva K."/>
            <person name="Barbian K."/>
            <person name="Babar A."/>
            <person name="Rosenke K."/>
        </authorList>
    </citation>
    <scope>NUCLEOTIDE SEQUENCE [LARGE SCALE GENOMIC DNA]</scope>
    <source>
        <strain evidence="1 2">LMa1</strain>
    </source>
</reference>
<accession>A0A1B7LDY8</accession>
<dbReference type="STRING" id="1838280.A6M21_00490"/>
<name>A0A1B7LDY8_9FIRM</name>
<dbReference type="AlphaFoldDB" id="A0A1B7LDY8"/>
<dbReference type="EMBL" id="LYVF01000165">
    <property type="protein sequence ID" value="OAT81309.1"/>
    <property type="molecule type" value="Genomic_DNA"/>
</dbReference>
<dbReference type="Pfam" id="PF11136">
    <property type="entry name" value="DUF2889"/>
    <property type="match status" value="1"/>
</dbReference>
<gene>
    <name evidence="1" type="ORF">A6M21_00490</name>
</gene>
<dbReference type="Proteomes" id="UP000078532">
    <property type="component" value="Unassembled WGS sequence"/>
</dbReference>
<dbReference type="RefSeq" id="WP_066668865.1">
    <property type="nucleotide sequence ID" value="NZ_LYVF01000165.1"/>
</dbReference>
<proteinExistence type="predicted"/>
<keyword evidence="2" id="KW-1185">Reference proteome</keyword>
<dbReference type="InterPro" id="IPR021312">
    <property type="entry name" value="DUF2889"/>
</dbReference>